<keyword evidence="3" id="KW-0547">Nucleotide-binding</keyword>
<evidence type="ECO:0000256" key="5">
    <source>
        <dbReference type="ARBA" id="ARBA00022840"/>
    </source>
</evidence>
<dbReference type="GO" id="GO:0005634">
    <property type="term" value="C:nucleus"/>
    <property type="evidence" value="ECO:0007669"/>
    <property type="project" value="TreeGrafter"/>
</dbReference>
<evidence type="ECO:0000256" key="7">
    <source>
        <dbReference type="ARBA" id="ARBA00036525"/>
    </source>
</evidence>
<evidence type="ECO:0000256" key="4">
    <source>
        <dbReference type="ARBA" id="ARBA00022777"/>
    </source>
</evidence>
<dbReference type="AlphaFoldDB" id="A0A1Y1JFW4"/>
<dbReference type="Proteomes" id="UP000195521">
    <property type="component" value="Unassembled WGS sequence"/>
</dbReference>
<dbReference type="GO" id="GO:0005524">
    <property type="term" value="F:ATP binding"/>
    <property type="evidence" value="ECO:0007669"/>
    <property type="project" value="UniProtKB-KW"/>
</dbReference>
<dbReference type="SUPFAM" id="SSF56104">
    <property type="entry name" value="SAICAR synthase-like"/>
    <property type="match status" value="1"/>
</dbReference>
<dbReference type="RefSeq" id="XP_028543998.1">
    <property type="nucleotide sequence ID" value="XM_028688197.1"/>
</dbReference>
<dbReference type="OMA" id="TARMTTQ"/>
<comment type="catalytic activity">
    <reaction evidence="6">
        <text>1D-myo-inositol 1,4,5-trisphosphate + 2 ATP = 1D-myo-inositol 1,3,4,5,6-pentakisphosphate + 2 ADP + 2 H(+)</text>
        <dbReference type="Rhea" id="RHEA:32359"/>
        <dbReference type="ChEBI" id="CHEBI:15378"/>
        <dbReference type="ChEBI" id="CHEBI:30616"/>
        <dbReference type="ChEBI" id="CHEBI:57733"/>
        <dbReference type="ChEBI" id="CHEBI:203600"/>
        <dbReference type="ChEBI" id="CHEBI:456216"/>
        <dbReference type="EC" id="2.7.1.151"/>
    </reaction>
</comment>
<dbReference type="PANTHER" id="PTHR12400:SF51">
    <property type="entry name" value="INOSITOL POLYPHOSPHATE MULTIKINASE"/>
    <property type="match status" value="1"/>
</dbReference>
<comment type="caution">
    <text evidence="10">The sequence shown here is derived from an EMBL/GenBank/DDBJ whole genome shotgun (WGS) entry which is preliminary data.</text>
</comment>
<dbReference type="InterPro" id="IPR038286">
    <property type="entry name" value="IPK_sf"/>
</dbReference>
<accession>A0A1Y1JFW4</accession>
<dbReference type="GO" id="GO:0032958">
    <property type="term" value="P:inositol phosphate biosynthetic process"/>
    <property type="evidence" value="ECO:0007669"/>
    <property type="project" value="InterPro"/>
</dbReference>
<dbReference type="GO" id="GO:0047326">
    <property type="term" value="F:inositol-1,3,4,6-tetrakisphosphate 5-kinase activity"/>
    <property type="evidence" value="ECO:0007669"/>
    <property type="project" value="RHEA"/>
</dbReference>
<comment type="similarity">
    <text evidence="1 8">Belongs to the inositol phosphokinase (IPK) family.</text>
</comment>
<evidence type="ECO:0000256" key="8">
    <source>
        <dbReference type="RuleBase" id="RU363090"/>
    </source>
</evidence>
<dbReference type="InterPro" id="IPR005522">
    <property type="entry name" value="IPK"/>
</dbReference>
<dbReference type="Pfam" id="PF03770">
    <property type="entry name" value="IPK"/>
    <property type="match status" value="1"/>
</dbReference>
<sequence>MENQKLTGTSIMLTREKSKYIYKLIPFFKNGEAKFYINTFMSYDLLHKKSLRRSLRQGQTGNMLCSNKHNYNIRLNDYVEEDTPSGEYSNIQNELVYKDELNKKEINGNVRNFFRCSSNQFKGKNSQIDHVQEPCFNDTVAITSIPNISPAHLNTRKNAYTSTGTDINGEHIRGNVIEENPEVNTCVREKRNHETDCLIFEQVELNKRNGALESSTLGEYLLEENLNGRRTFHHSSVHNSEEKKEQKLDDNKDLLMDSQTNIFTREEDSFFYADSYEKLCFTQQVENEDTTPNSGSIFMANSNGNTKFTVSDACAQQWDISKTLTERDDGYAKEKNSDTERNRYAKEKISDGINSRIQKNLSETNTTFTLRNEERTGYRHTDALYEQQQVLSFLVHKKLIPKCYSIVPVYPCVKEGENQEDEATSDIAVGEGTKAEFINPGEEKYGEKRELRGVKKIMGTQSSGSILNQTAEVNRKTQQEDETNRSEKCGKNVVRKGTHTQTKGVEIWKIGKMNDFMKELEVDRLGKRVKKQDKCKGLHLALKLEKMCNSIAVENQNILDLKLGYNTLKDNDLLFNPELIKESNSIEWCEKEKYVKRWSRMKKDIRNEYINTSDEHIIDISARDIKLPPAFYKYDNNEIYSLLKSWKQEITARKTTQKTLGFRICALLYHIHYPNVLKDEDIKNIYANYVAKNELTEDNKKKMNDQNHVKKYFPKEKIGIENCYDHVHKKLQISRDIGLHLSEEHVLYLLTIFFKHIVSIVLPKLINLKIWLQEQRIYSFCSTSLLIIYDKKNPCTCDIKWIDFTYSFPNSMSPNNYEQMKNKKPNLDIIFGINNLINLFRTVFVGTEIPPSVSFPLSSEKRWSLPVENDKYQICM</sequence>
<keyword evidence="11" id="KW-1185">Reference proteome</keyword>
<comment type="catalytic activity">
    <reaction evidence="7">
        <text>1D-myo-inositol 1,3,4,6-tetrakisphosphate + ATP = 1D-myo-inositol 1,3,4,5,6-pentakisphosphate + ADP + H(+)</text>
        <dbReference type="Rhea" id="RHEA:12717"/>
        <dbReference type="ChEBI" id="CHEBI:15378"/>
        <dbReference type="ChEBI" id="CHEBI:30616"/>
        <dbReference type="ChEBI" id="CHEBI:57660"/>
        <dbReference type="ChEBI" id="CHEBI:57733"/>
        <dbReference type="ChEBI" id="CHEBI:456216"/>
        <dbReference type="EC" id="2.7.1.140"/>
    </reaction>
</comment>
<evidence type="ECO:0000313" key="11">
    <source>
        <dbReference type="Proteomes" id="UP000195521"/>
    </source>
</evidence>
<evidence type="ECO:0000256" key="3">
    <source>
        <dbReference type="ARBA" id="ARBA00022741"/>
    </source>
</evidence>
<keyword evidence="4 8" id="KW-0418">Kinase</keyword>
<name>A0A1Y1JFW4_PLAGO</name>
<evidence type="ECO:0000256" key="9">
    <source>
        <dbReference type="SAM" id="MobiDB-lite"/>
    </source>
</evidence>
<proteinExistence type="inferred from homology"/>
<dbReference type="GeneID" id="39748131"/>
<keyword evidence="5" id="KW-0067">ATP-binding</keyword>
<dbReference type="GO" id="GO:0005737">
    <property type="term" value="C:cytoplasm"/>
    <property type="evidence" value="ECO:0007669"/>
    <property type="project" value="TreeGrafter"/>
</dbReference>
<dbReference type="EC" id="2.7.-.-" evidence="8"/>
<dbReference type="PANTHER" id="PTHR12400">
    <property type="entry name" value="INOSITOL POLYPHOSPHATE KINASE"/>
    <property type="match status" value="1"/>
</dbReference>
<dbReference type="Gene3D" id="3.30.470.160">
    <property type="entry name" value="Inositol polyphosphate kinase"/>
    <property type="match status" value="1"/>
</dbReference>
<evidence type="ECO:0000256" key="2">
    <source>
        <dbReference type="ARBA" id="ARBA00022679"/>
    </source>
</evidence>
<evidence type="ECO:0000313" key="10">
    <source>
        <dbReference type="EMBL" id="GAW81409.1"/>
    </source>
</evidence>
<reference evidence="11" key="1">
    <citation type="submission" date="2017-04" db="EMBL/GenBank/DDBJ databases">
        <title>Plasmodium gonderi genome.</title>
        <authorList>
            <person name="Arisue N."/>
            <person name="Honma H."/>
            <person name="Kawai S."/>
            <person name="Tougan T."/>
            <person name="Tanabe K."/>
            <person name="Horii T."/>
        </authorList>
    </citation>
    <scope>NUCLEOTIDE SEQUENCE [LARGE SCALE GENOMIC DNA]</scope>
    <source>
        <strain evidence="11">ATCC 30045</strain>
    </source>
</reference>
<feature type="compositionally biased region" description="Basic and acidic residues" evidence="9">
    <location>
        <begin position="473"/>
        <end position="489"/>
    </location>
</feature>
<keyword evidence="2 8" id="KW-0808">Transferase</keyword>
<dbReference type="OrthoDB" id="338650at2759"/>
<dbReference type="EMBL" id="BDQF01000011">
    <property type="protein sequence ID" value="GAW81409.1"/>
    <property type="molecule type" value="Genomic_DNA"/>
</dbReference>
<evidence type="ECO:0000256" key="1">
    <source>
        <dbReference type="ARBA" id="ARBA00007374"/>
    </source>
</evidence>
<protein>
    <recommendedName>
        <fullName evidence="8">Kinase</fullName>
        <ecNumber evidence="8">2.7.-.-</ecNumber>
    </recommendedName>
</protein>
<dbReference type="GO" id="GO:0008440">
    <property type="term" value="F:inositol-1,4,5-trisphosphate 3-kinase activity"/>
    <property type="evidence" value="ECO:0007669"/>
    <property type="project" value="TreeGrafter"/>
</dbReference>
<feature type="region of interest" description="Disordered" evidence="9">
    <location>
        <begin position="465"/>
        <end position="489"/>
    </location>
</feature>
<organism evidence="10 11">
    <name type="scientific">Plasmodium gonderi</name>
    <dbReference type="NCBI Taxonomy" id="77519"/>
    <lineage>
        <taxon>Eukaryota</taxon>
        <taxon>Sar</taxon>
        <taxon>Alveolata</taxon>
        <taxon>Apicomplexa</taxon>
        <taxon>Aconoidasida</taxon>
        <taxon>Haemosporida</taxon>
        <taxon>Plasmodiidae</taxon>
        <taxon>Plasmodium</taxon>
        <taxon>Plasmodium (Plasmodium)</taxon>
    </lineage>
</organism>
<gene>
    <name evidence="10" type="ORF">PGO_101660</name>
</gene>
<evidence type="ECO:0000256" key="6">
    <source>
        <dbReference type="ARBA" id="ARBA00036164"/>
    </source>
</evidence>